<dbReference type="PANTHER" id="PTHR24023">
    <property type="entry name" value="COLLAGEN ALPHA"/>
    <property type="match status" value="1"/>
</dbReference>
<proteinExistence type="predicted"/>
<evidence type="ECO:0000313" key="2">
    <source>
        <dbReference type="EMBL" id="QBK92422.1"/>
    </source>
</evidence>
<dbReference type="GO" id="GO:0030020">
    <property type="term" value="F:extracellular matrix structural constituent conferring tensile strength"/>
    <property type="evidence" value="ECO:0007669"/>
    <property type="project" value="TreeGrafter"/>
</dbReference>
<dbReference type="EMBL" id="MK500577">
    <property type="protein sequence ID" value="QBK92422.1"/>
    <property type="molecule type" value="Genomic_DNA"/>
</dbReference>
<keyword evidence="2" id="KW-0176">Collagen</keyword>
<feature type="compositionally biased region" description="Polar residues" evidence="1">
    <location>
        <begin position="1"/>
        <end position="18"/>
    </location>
</feature>
<dbReference type="GO" id="GO:0030198">
    <property type="term" value="P:extracellular matrix organization"/>
    <property type="evidence" value="ECO:0007669"/>
    <property type="project" value="TreeGrafter"/>
</dbReference>
<dbReference type="Pfam" id="PF01391">
    <property type="entry name" value="Collagen"/>
    <property type="match status" value="1"/>
</dbReference>
<protein>
    <submittedName>
        <fullName evidence="2">Collagen triple helix repeat protein</fullName>
    </submittedName>
</protein>
<dbReference type="InterPro" id="IPR008160">
    <property type="entry name" value="Collagen"/>
</dbReference>
<accession>A0A481ZAP7</accession>
<evidence type="ECO:0000256" key="1">
    <source>
        <dbReference type="SAM" id="MobiDB-lite"/>
    </source>
</evidence>
<feature type="compositionally biased region" description="Low complexity" evidence="1">
    <location>
        <begin position="73"/>
        <end position="88"/>
    </location>
</feature>
<name>A0A481ZAP7_9VIRU</name>
<dbReference type="PANTHER" id="PTHR24023:SF1082">
    <property type="entry name" value="COLLAGEN TRIPLE HELIX REPEAT"/>
    <property type="match status" value="1"/>
</dbReference>
<feature type="region of interest" description="Disordered" evidence="1">
    <location>
        <begin position="1"/>
        <end position="96"/>
    </location>
</feature>
<organism evidence="2">
    <name type="scientific">Pithovirus LCPAC401</name>
    <dbReference type="NCBI Taxonomy" id="2506595"/>
    <lineage>
        <taxon>Viruses</taxon>
        <taxon>Pithoviruses</taxon>
    </lineage>
</organism>
<dbReference type="GO" id="GO:0005615">
    <property type="term" value="C:extracellular space"/>
    <property type="evidence" value="ECO:0007669"/>
    <property type="project" value="TreeGrafter"/>
</dbReference>
<sequence length="237" mass="25022">MSNSDSGCDSFSTRSEASSCKPKCKVKIKCKTGPTGPRGERGKRGCPGKQGPKGDRGCRGPRGNTGDDGSRGNRGPTGSTGSRGPTGPQGSDGLSGDFPFLNAFETIAWDASEATRRADVGLALPLGQVNHQFLQMLHRGKTALSSTPLFQNIRITSKNPDANMEISVVFYPPFNEIQTGFAIYSAGDTSQSPSVINGVTQPITVDNNNSKANFVLQADAFGAGFIYLTFIIDPLLI</sequence>
<dbReference type="GO" id="GO:0031012">
    <property type="term" value="C:extracellular matrix"/>
    <property type="evidence" value="ECO:0007669"/>
    <property type="project" value="TreeGrafter"/>
</dbReference>
<gene>
    <name evidence="2" type="ORF">LCPAC401_00600</name>
</gene>
<reference evidence="2" key="1">
    <citation type="journal article" date="2019" name="MBio">
        <title>Virus Genomes from Deep Sea Sediments Expand the Ocean Megavirome and Support Independent Origins of Viral Gigantism.</title>
        <authorList>
            <person name="Backstrom D."/>
            <person name="Yutin N."/>
            <person name="Jorgensen S.L."/>
            <person name="Dharamshi J."/>
            <person name="Homa F."/>
            <person name="Zaremba-Niedwiedzka K."/>
            <person name="Spang A."/>
            <person name="Wolf Y.I."/>
            <person name="Koonin E.V."/>
            <person name="Ettema T.J."/>
        </authorList>
    </citation>
    <scope>NUCLEOTIDE SEQUENCE</scope>
</reference>
<dbReference type="InterPro" id="IPR050149">
    <property type="entry name" value="Collagen_superfamily"/>
</dbReference>